<dbReference type="AlphaFoldDB" id="A0A0F9M8U1"/>
<sequence>MPQRTPHAQQQRLHLARNAHRRQRASRIIIHHSKKHGAFAQIGCRYYRLTDASYQRLRTLCHATMQGITAEILYF</sequence>
<organism evidence="1">
    <name type="scientific">marine sediment metagenome</name>
    <dbReference type="NCBI Taxonomy" id="412755"/>
    <lineage>
        <taxon>unclassified sequences</taxon>
        <taxon>metagenomes</taxon>
        <taxon>ecological metagenomes</taxon>
    </lineage>
</organism>
<name>A0A0F9M8U1_9ZZZZ</name>
<protein>
    <submittedName>
        <fullName evidence="1">Uncharacterized protein</fullName>
    </submittedName>
</protein>
<proteinExistence type="predicted"/>
<reference evidence="1" key="1">
    <citation type="journal article" date="2015" name="Nature">
        <title>Complex archaea that bridge the gap between prokaryotes and eukaryotes.</title>
        <authorList>
            <person name="Spang A."/>
            <person name="Saw J.H."/>
            <person name="Jorgensen S.L."/>
            <person name="Zaremba-Niedzwiedzka K."/>
            <person name="Martijn J."/>
            <person name="Lind A.E."/>
            <person name="van Eijk R."/>
            <person name="Schleper C."/>
            <person name="Guy L."/>
            <person name="Ettema T.J."/>
        </authorList>
    </citation>
    <scope>NUCLEOTIDE SEQUENCE</scope>
</reference>
<dbReference type="EMBL" id="LAZR01004989">
    <property type="protein sequence ID" value="KKN03850.1"/>
    <property type="molecule type" value="Genomic_DNA"/>
</dbReference>
<accession>A0A0F9M8U1</accession>
<gene>
    <name evidence="1" type="ORF">LCGC14_1103570</name>
</gene>
<comment type="caution">
    <text evidence="1">The sequence shown here is derived from an EMBL/GenBank/DDBJ whole genome shotgun (WGS) entry which is preliminary data.</text>
</comment>
<evidence type="ECO:0000313" key="1">
    <source>
        <dbReference type="EMBL" id="KKN03850.1"/>
    </source>
</evidence>